<feature type="non-terminal residue" evidence="1">
    <location>
        <position position="292"/>
    </location>
</feature>
<reference evidence="1" key="1">
    <citation type="submission" date="2020-07" db="EMBL/GenBank/DDBJ databases">
        <title>Campylobacter molothri sp. nov. isolated from wild birds.</title>
        <authorList>
            <person name="Miller W.G."/>
            <person name="Chapman M.H."/>
            <person name="Yee E."/>
            <person name="Lopes B.S."/>
            <person name="Forbes K.J."/>
        </authorList>
    </citation>
    <scope>NUCLEOTIDE SEQUENCE</scope>
    <source>
        <strain evidence="1">RM9754</strain>
    </source>
</reference>
<dbReference type="Proteomes" id="UP001319828">
    <property type="component" value="Unassembled WGS sequence"/>
</dbReference>
<keyword evidence="1" id="KW-0808">Transferase</keyword>
<proteinExistence type="predicted"/>
<dbReference type="EMBL" id="JACHUQ010000009">
    <property type="protein sequence ID" value="MBZ7974830.1"/>
    <property type="molecule type" value="Genomic_DNA"/>
</dbReference>
<keyword evidence="1" id="KW-0489">Methyltransferase</keyword>
<name>A0ACC5W3G0_9BACT</name>
<gene>
    <name evidence="1" type="ORF">H2252_05500</name>
</gene>
<accession>A0ACC5W3G0</accession>
<organism evidence="1 2">
    <name type="scientific">Campylobacter molothri</name>
    <dbReference type="NCBI Taxonomy" id="1032242"/>
    <lineage>
        <taxon>Bacteria</taxon>
        <taxon>Pseudomonadati</taxon>
        <taxon>Campylobacterota</taxon>
        <taxon>Epsilonproteobacteria</taxon>
        <taxon>Campylobacterales</taxon>
        <taxon>Campylobacteraceae</taxon>
        <taxon>Campylobacter</taxon>
    </lineage>
</organism>
<evidence type="ECO:0000313" key="1">
    <source>
        <dbReference type="EMBL" id="MBZ7974830.1"/>
    </source>
</evidence>
<protein>
    <submittedName>
        <fullName evidence="1">RsmB/NOP family class I SAM-dependent RNA methyltransferase</fullName>
    </submittedName>
</protein>
<sequence length="292" mass="33649">MLSKIKALYTEKEFIQILNSFEKKKNICIFLNTLKCNFKELENDFLNANLEWKKINEYCYLFKAEDKNILSSMKSFNEFKFYIQNYSSYLCALNLDVKEGQNVLDMCAAPGGKSINLANFMKNTGYLACNEISKDRFFVLQKNLQNYGINAKCFMKDGKTIGKLCPLKFDKILLDAPCSTFAKIGFNLEKSYKEIKNIAKIQKKLLHSALKALKVGGELVYSTCTFTKEENEEVIENALKSEFKLEILDINLEHAIAKDAQSEFFKEISKCKRIIPNLDYDGFFIAKLRKLA</sequence>
<keyword evidence="2" id="KW-1185">Reference proteome</keyword>
<evidence type="ECO:0000313" key="2">
    <source>
        <dbReference type="Proteomes" id="UP001319828"/>
    </source>
</evidence>
<comment type="caution">
    <text evidence="1">The sequence shown here is derived from an EMBL/GenBank/DDBJ whole genome shotgun (WGS) entry which is preliminary data.</text>
</comment>